<dbReference type="EMBL" id="KN832000">
    <property type="protein sequence ID" value="KIN99885.1"/>
    <property type="molecule type" value="Genomic_DNA"/>
</dbReference>
<name>A0A0C3NX28_PISTI</name>
<evidence type="ECO:0000256" key="3">
    <source>
        <dbReference type="ARBA" id="ARBA00022989"/>
    </source>
</evidence>
<comment type="subcellular location">
    <subcellularLocation>
        <location evidence="1">Membrane</location>
        <topology evidence="1">Multi-pass membrane protein</topology>
    </subcellularLocation>
</comment>
<evidence type="ECO:0000313" key="7">
    <source>
        <dbReference type="EMBL" id="KIN99885.1"/>
    </source>
</evidence>
<accession>A0A0C3NX28</accession>
<sequence>KPEDEWRGLWPVCADVQAKWRQQCRDVTVAVETVRRQAKGGRGHQEAGLESQGWLTLEEEELVVKYCLKLAARGFPFNHRTLKYHVDSILQARLGDAFPEAGVGTNWTNRFLSRHNDQLGRYWSSPLEAKCGRAVNKNTNEAWFRLLQDTI</sequence>
<feature type="non-terminal residue" evidence="7">
    <location>
        <position position="1"/>
    </location>
</feature>
<keyword evidence="2" id="KW-0812">Transmembrane</keyword>
<feature type="domain" description="HTH CENPB-type" evidence="6">
    <location>
        <begin position="47"/>
        <end position="121"/>
    </location>
</feature>
<keyword evidence="3" id="KW-1133">Transmembrane helix</keyword>
<dbReference type="PROSITE" id="PS01346">
    <property type="entry name" value="CLAUDIN"/>
    <property type="match status" value="1"/>
</dbReference>
<feature type="non-terminal residue" evidence="7">
    <location>
        <position position="151"/>
    </location>
</feature>
<keyword evidence="8" id="KW-1185">Reference proteome</keyword>
<evidence type="ECO:0000256" key="1">
    <source>
        <dbReference type="ARBA" id="ARBA00004141"/>
    </source>
</evidence>
<dbReference type="GO" id="GO:0016020">
    <property type="term" value="C:membrane"/>
    <property type="evidence" value="ECO:0007669"/>
    <property type="project" value="UniProtKB-SubCell"/>
</dbReference>
<dbReference type="InterPro" id="IPR006600">
    <property type="entry name" value="HTH_CenpB_DNA-bd_dom"/>
</dbReference>
<dbReference type="OrthoDB" id="2668963at2759"/>
<keyword evidence="5" id="KW-0472">Membrane</keyword>
<dbReference type="InParanoid" id="A0A0C3NX28"/>
<proteinExistence type="predicted"/>
<evidence type="ECO:0000256" key="2">
    <source>
        <dbReference type="ARBA" id="ARBA00022692"/>
    </source>
</evidence>
<reference evidence="8" key="2">
    <citation type="submission" date="2015-01" db="EMBL/GenBank/DDBJ databases">
        <title>Evolutionary Origins and Diversification of the Mycorrhizal Mutualists.</title>
        <authorList>
            <consortium name="DOE Joint Genome Institute"/>
            <consortium name="Mycorrhizal Genomics Consortium"/>
            <person name="Kohler A."/>
            <person name="Kuo A."/>
            <person name="Nagy L.G."/>
            <person name="Floudas D."/>
            <person name="Copeland A."/>
            <person name="Barry K.W."/>
            <person name="Cichocki N."/>
            <person name="Veneault-Fourrey C."/>
            <person name="LaButti K."/>
            <person name="Lindquist E.A."/>
            <person name="Lipzen A."/>
            <person name="Lundell T."/>
            <person name="Morin E."/>
            <person name="Murat C."/>
            <person name="Riley R."/>
            <person name="Ohm R."/>
            <person name="Sun H."/>
            <person name="Tunlid A."/>
            <person name="Henrissat B."/>
            <person name="Grigoriev I.V."/>
            <person name="Hibbett D.S."/>
            <person name="Martin F."/>
        </authorList>
    </citation>
    <scope>NUCLEOTIDE SEQUENCE [LARGE SCALE GENOMIC DNA]</scope>
    <source>
        <strain evidence="8">Marx 270</strain>
    </source>
</reference>
<protein>
    <recommendedName>
        <fullName evidence="6">HTH CENPB-type domain-containing protein</fullName>
    </recommendedName>
</protein>
<dbReference type="AlphaFoldDB" id="A0A0C3NX28"/>
<evidence type="ECO:0000256" key="5">
    <source>
        <dbReference type="ARBA" id="ARBA00023136"/>
    </source>
</evidence>
<evidence type="ECO:0000259" key="6">
    <source>
        <dbReference type="PROSITE" id="PS51253"/>
    </source>
</evidence>
<gene>
    <name evidence="7" type="ORF">M404DRAFT_54907</name>
</gene>
<dbReference type="HOGENOM" id="CLU_076148_1_0_1"/>
<evidence type="ECO:0000256" key="4">
    <source>
        <dbReference type="ARBA" id="ARBA00023125"/>
    </source>
</evidence>
<evidence type="ECO:0000313" key="8">
    <source>
        <dbReference type="Proteomes" id="UP000054217"/>
    </source>
</evidence>
<dbReference type="Pfam" id="PF03221">
    <property type="entry name" value="HTH_Tnp_Tc5"/>
    <property type="match status" value="1"/>
</dbReference>
<dbReference type="InterPro" id="IPR017974">
    <property type="entry name" value="Claudin_CS"/>
</dbReference>
<dbReference type="PROSITE" id="PS51253">
    <property type="entry name" value="HTH_CENPB"/>
    <property type="match status" value="1"/>
</dbReference>
<dbReference type="GO" id="GO:0003677">
    <property type="term" value="F:DNA binding"/>
    <property type="evidence" value="ECO:0007669"/>
    <property type="project" value="UniProtKB-KW"/>
</dbReference>
<dbReference type="Proteomes" id="UP000054217">
    <property type="component" value="Unassembled WGS sequence"/>
</dbReference>
<reference evidence="7 8" key="1">
    <citation type="submission" date="2014-04" db="EMBL/GenBank/DDBJ databases">
        <authorList>
            <consortium name="DOE Joint Genome Institute"/>
            <person name="Kuo A."/>
            <person name="Kohler A."/>
            <person name="Costa M.D."/>
            <person name="Nagy L.G."/>
            <person name="Floudas D."/>
            <person name="Copeland A."/>
            <person name="Barry K.W."/>
            <person name="Cichocki N."/>
            <person name="Veneault-Fourrey C."/>
            <person name="LaButti K."/>
            <person name="Lindquist E.A."/>
            <person name="Lipzen A."/>
            <person name="Lundell T."/>
            <person name="Morin E."/>
            <person name="Murat C."/>
            <person name="Sun H."/>
            <person name="Tunlid A."/>
            <person name="Henrissat B."/>
            <person name="Grigoriev I.V."/>
            <person name="Hibbett D.S."/>
            <person name="Martin F."/>
            <person name="Nordberg H.P."/>
            <person name="Cantor M.N."/>
            <person name="Hua S.X."/>
        </authorList>
    </citation>
    <scope>NUCLEOTIDE SEQUENCE [LARGE SCALE GENOMIC DNA]</scope>
    <source>
        <strain evidence="7 8">Marx 270</strain>
    </source>
</reference>
<keyword evidence="4" id="KW-0238">DNA-binding</keyword>
<organism evidence="7 8">
    <name type="scientific">Pisolithus tinctorius Marx 270</name>
    <dbReference type="NCBI Taxonomy" id="870435"/>
    <lineage>
        <taxon>Eukaryota</taxon>
        <taxon>Fungi</taxon>
        <taxon>Dikarya</taxon>
        <taxon>Basidiomycota</taxon>
        <taxon>Agaricomycotina</taxon>
        <taxon>Agaricomycetes</taxon>
        <taxon>Agaricomycetidae</taxon>
        <taxon>Boletales</taxon>
        <taxon>Sclerodermatineae</taxon>
        <taxon>Pisolithaceae</taxon>
        <taxon>Pisolithus</taxon>
    </lineage>
</organism>